<dbReference type="Proteomes" id="UP000762676">
    <property type="component" value="Unassembled WGS sequence"/>
</dbReference>
<sequence>MIGMGMSEAAEAAMEKKVEIHDIQNPDDKMMNFYQGCQATRNQMVEGAHTRSQWEPEMEAGNDRIKRTRLALPCGTDLWSRVQATAYSSGQTTAHDILNVVSLSQ</sequence>
<proteinExistence type="predicted"/>
<gene>
    <name evidence="1" type="ORF">ElyMa_001043300</name>
</gene>
<evidence type="ECO:0000313" key="1">
    <source>
        <dbReference type="EMBL" id="GFR99406.1"/>
    </source>
</evidence>
<protein>
    <submittedName>
        <fullName evidence="1">Uncharacterized protein</fullName>
    </submittedName>
</protein>
<dbReference type="AlphaFoldDB" id="A0AAV4HQD2"/>
<reference evidence="1 2" key="1">
    <citation type="journal article" date="2021" name="Elife">
        <title>Chloroplast acquisition without the gene transfer in kleptoplastic sea slugs, Plakobranchus ocellatus.</title>
        <authorList>
            <person name="Maeda T."/>
            <person name="Takahashi S."/>
            <person name="Yoshida T."/>
            <person name="Shimamura S."/>
            <person name="Takaki Y."/>
            <person name="Nagai Y."/>
            <person name="Toyoda A."/>
            <person name="Suzuki Y."/>
            <person name="Arimoto A."/>
            <person name="Ishii H."/>
            <person name="Satoh N."/>
            <person name="Nishiyama T."/>
            <person name="Hasebe M."/>
            <person name="Maruyama T."/>
            <person name="Minagawa J."/>
            <person name="Obokata J."/>
            <person name="Shigenobu S."/>
        </authorList>
    </citation>
    <scope>NUCLEOTIDE SEQUENCE [LARGE SCALE GENOMIC DNA]</scope>
</reference>
<comment type="caution">
    <text evidence="1">The sequence shown here is derived from an EMBL/GenBank/DDBJ whole genome shotgun (WGS) entry which is preliminary data.</text>
</comment>
<accession>A0AAV4HQD2</accession>
<organism evidence="1 2">
    <name type="scientific">Elysia marginata</name>
    <dbReference type="NCBI Taxonomy" id="1093978"/>
    <lineage>
        <taxon>Eukaryota</taxon>
        <taxon>Metazoa</taxon>
        <taxon>Spiralia</taxon>
        <taxon>Lophotrochozoa</taxon>
        <taxon>Mollusca</taxon>
        <taxon>Gastropoda</taxon>
        <taxon>Heterobranchia</taxon>
        <taxon>Euthyneura</taxon>
        <taxon>Panpulmonata</taxon>
        <taxon>Sacoglossa</taxon>
        <taxon>Placobranchoidea</taxon>
        <taxon>Plakobranchidae</taxon>
        <taxon>Elysia</taxon>
    </lineage>
</organism>
<evidence type="ECO:0000313" key="2">
    <source>
        <dbReference type="Proteomes" id="UP000762676"/>
    </source>
</evidence>
<dbReference type="EMBL" id="BMAT01002127">
    <property type="protein sequence ID" value="GFR99406.1"/>
    <property type="molecule type" value="Genomic_DNA"/>
</dbReference>
<keyword evidence="2" id="KW-1185">Reference proteome</keyword>
<name>A0AAV4HQD2_9GAST</name>